<evidence type="ECO:0000313" key="10">
    <source>
        <dbReference type="Proteomes" id="UP000274131"/>
    </source>
</evidence>
<proteinExistence type="predicted"/>
<feature type="region of interest" description="Disordered" evidence="7">
    <location>
        <begin position="273"/>
        <end position="300"/>
    </location>
</feature>
<dbReference type="OrthoDB" id="6022628at2759"/>
<dbReference type="GO" id="GO:0046983">
    <property type="term" value="F:protein dimerization activity"/>
    <property type="evidence" value="ECO:0007669"/>
    <property type="project" value="InterPro"/>
</dbReference>
<dbReference type="PANTHER" id="PTHR15741:SF37">
    <property type="entry name" value="LD38259P"/>
    <property type="match status" value="1"/>
</dbReference>
<feature type="compositionally biased region" description="Polar residues" evidence="7">
    <location>
        <begin position="181"/>
        <end position="192"/>
    </location>
</feature>
<dbReference type="WBParaSite" id="EVEC_0000680101-mRNA-1">
    <property type="protein sequence ID" value="EVEC_0000680101-mRNA-1"/>
    <property type="gene ID" value="EVEC_0000680101"/>
</dbReference>
<feature type="region of interest" description="Disordered" evidence="7">
    <location>
        <begin position="171"/>
        <end position="195"/>
    </location>
</feature>
<feature type="region of interest" description="Disordered" evidence="7">
    <location>
        <begin position="1"/>
        <end position="25"/>
    </location>
</feature>
<evidence type="ECO:0000313" key="11">
    <source>
        <dbReference type="WBParaSite" id="EVEC_0000680101-mRNA-1"/>
    </source>
</evidence>
<feature type="region of interest" description="Disordered" evidence="7">
    <location>
        <begin position="532"/>
        <end position="569"/>
    </location>
</feature>
<dbReference type="GO" id="GO:0005634">
    <property type="term" value="C:nucleus"/>
    <property type="evidence" value="ECO:0007669"/>
    <property type="project" value="UniProtKB-SubCell"/>
</dbReference>
<dbReference type="Gene3D" id="4.10.280.10">
    <property type="entry name" value="Helix-loop-helix DNA-binding domain"/>
    <property type="match status" value="1"/>
</dbReference>
<evidence type="ECO:0000313" key="9">
    <source>
        <dbReference type="EMBL" id="VDD91598.1"/>
    </source>
</evidence>
<dbReference type="InterPro" id="IPR011598">
    <property type="entry name" value="bHLH_dom"/>
</dbReference>
<dbReference type="GO" id="GO:0000978">
    <property type="term" value="F:RNA polymerase II cis-regulatory region sequence-specific DNA binding"/>
    <property type="evidence" value="ECO:0007669"/>
    <property type="project" value="TreeGrafter"/>
</dbReference>
<evidence type="ECO:0000256" key="3">
    <source>
        <dbReference type="ARBA" id="ARBA00023125"/>
    </source>
</evidence>
<dbReference type="SMART" id="SM00353">
    <property type="entry name" value="HLH"/>
    <property type="match status" value="1"/>
</dbReference>
<name>A0A0N4V8T5_ENTVE</name>
<evidence type="ECO:0000259" key="8">
    <source>
        <dbReference type="PROSITE" id="PS50888"/>
    </source>
</evidence>
<keyword evidence="2" id="KW-0805">Transcription regulation</keyword>
<evidence type="ECO:0000256" key="1">
    <source>
        <dbReference type="ARBA" id="ARBA00004123"/>
    </source>
</evidence>
<evidence type="ECO:0000256" key="7">
    <source>
        <dbReference type="SAM" id="MobiDB-lite"/>
    </source>
</evidence>
<evidence type="ECO:0000256" key="5">
    <source>
        <dbReference type="ARBA" id="ARBA00023242"/>
    </source>
</evidence>
<dbReference type="Proteomes" id="UP000274131">
    <property type="component" value="Unassembled WGS sequence"/>
</dbReference>
<feature type="compositionally biased region" description="Basic and acidic residues" evidence="7">
    <location>
        <begin position="14"/>
        <end position="25"/>
    </location>
</feature>
<sequence length="807" mass="90593">MLQVEVVDDEEDRIPEGDAETSRSLKQDEKPVTFYKFGPKKTQSIAIDVSLNKINKCIKVAYNKMTTPKWKDFKGLRLHWKQRIRLNNVIWRAYYMEFRRPTKNKSKKTPYCYFAVPDDDTTHVHVSGTVMEGMYWKRRMEAVCAQYKRWRHFSKSRCKRGRKRGNSACCDGVMFKKMPPKSQTPKNTSSDSFGPEDLNDEFKDALFESLLQPYMFPNPKEMSNKNCHFFYFFRSRNSNYLFCSKILFIAGCNADVMQPGLLSLQPSIEEIMSSLNDTSDPPRSDSEQVAPASVSSSYSSKEYDTAHMLVDYGNQTQPTRQPSSISSQMLMANSFTPTYSQAACEGIPSMPPYADNSNLDYVPQFLASSGLQSTSSTVLPNRPWLMLAQSHPFLGSPSTPSPLMQSPSGLSPLSVNCHTSVSPLIINPPSNEAVLSNTPSKGALKAYPSPNPQQKNSSRWMLSSPITPSSMLQNNSVNVNNIMPGSSVNMESGVPLPDTKPWKVRSPASPNVAASLPIPQPVYPLLTGSLASTSRSLESPPTVPSAAPVQSALPPLTPVPSHTSLVPPHPSSVLIKEEEEEKERSQRVLLKRFRSVAPDSTIEPVERKRILHLNAEQNRRSALKDGFEQLLNLLPNVYAGGTKPTNAVVLARAAERIRELNNTLSENNKKAEEYKQYMQRLKDKIASLQASLPSSSRSAATMISQKALVEQFVERYIKERSRQDYRFWLMAKMMRPLIDSFCGQICEEVQSRDTVIRLASDWLHTHFQPTAVRPLAPSVLIYLASSTSFIHEPSSLQKHVQEEISKQ</sequence>
<dbReference type="CDD" id="cd21739">
    <property type="entry name" value="NES2-NLS_ChREBP-like"/>
    <property type="match status" value="1"/>
</dbReference>
<dbReference type="Pfam" id="PF00010">
    <property type="entry name" value="HLH"/>
    <property type="match status" value="1"/>
</dbReference>
<keyword evidence="5" id="KW-0539">Nucleus</keyword>
<evidence type="ECO:0000256" key="6">
    <source>
        <dbReference type="SAM" id="Coils"/>
    </source>
</evidence>
<dbReference type="InterPro" id="IPR036638">
    <property type="entry name" value="HLH_DNA-bd_sf"/>
</dbReference>
<reference evidence="11" key="1">
    <citation type="submission" date="2017-02" db="UniProtKB">
        <authorList>
            <consortium name="WormBaseParasite"/>
        </authorList>
    </citation>
    <scope>IDENTIFICATION</scope>
</reference>
<comment type="subcellular location">
    <subcellularLocation>
        <location evidence="1">Nucleus</location>
    </subcellularLocation>
</comment>
<dbReference type="SUPFAM" id="SSF47459">
    <property type="entry name" value="HLH, helix-loop-helix DNA-binding domain"/>
    <property type="match status" value="1"/>
</dbReference>
<protein>
    <submittedName>
        <fullName evidence="11">BHLH domain-containing protein</fullName>
    </submittedName>
</protein>
<evidence type="ECO:0000256" key="2">
    <source>
        <dbReference type="ARBA" id="ARBA00023015"/>
    </source>
</evidence>
<dbReference type="PANTHER" id="PTHR15741">
    <property type="entry name" value="BASIC HELIX-LOOP-HELIX ZIP TRANSCRIPTION FACTOR"/>
    <property type="match status" value="1"/>
</dbReference>
<dbReference type="STRING" id="51028.A0A0N4V8T5"/>
<feature type="domain" description="BHLH" evidence="8">
    <location>
        <begin position="607"/>
        <end position="660"/>
    </location>
</feature>
<feature type="compositionally biased region" description="Polar residues" evidence="7">
    <location>
        <begin position="452"/>
        <end position="484"/>
    </location>
</feature>
<dbReference type="GO" id="GO:0000981">
    <property type="term" value="F:DNA-binding transcription factor activity, RNA polymerase II-specific"/>
    <property type="evidence" value="ECO:0007669"/>
    <property type="project" value="TreeGrafter"/>
</dbReference>
<keyword evidence="3" id="KW-0238">DNA-binding</keyword>
<dbReference type="AlphaFoldDB" id="A0A0N4V8T5"/>
<dbReference type="EMBL" id="UXUI01008477">
    <property type="protein sequence ID" value="VDD91598.1"/>
    <property type="molecule type" value="Genomic_DNA"/>
</dbReference>
<dbReference type="PROSITE" id="PS50888">
    <property type="entry name" value="BHLH"/>
    <property type="match status" value="1"/>
</dbReference>
<feature type="compositionally biased region" description="Acidic residues" evidence="7">
    <location>
        <begin position="1"/>
        <end position="13"/>
    </location>
</feature>
<dbReference type="InterPro" id="IPR052207">
    <property type="entry name" value="Max-like/E-box_TFs"/>
</dbReference>
<accession>A0A0N4V8T5</accession>
<evidence type="ECO:0000256" key="4">
    <source>
        <dbReference type="ARBA" id="ARBA00023163"/>
    </source>
</evidence>
<keyword evidence="4" id="KW-0804">Transcription</keyword>
<keyword evidence="6" id="KW-0175">Coiled coil</keyword>
<feature type="region of interest" description="Disordered" evidence="7">
    <location>
        <begin position="439"/>
        <end position="484"/>
    </location>
</feature>
<reference evidence="9 10" key="2">
    <citation type="submission" date="2018-10" db="EMBL/GenBank/DDBJ databases">
        <authorList>
            <consortium name="Pathogen Informatics"/>
        </authorList>
    </citation>
    <scope>NUCLEOTIDE SEQUENCE [LARGE SCALE GENOMIC DNA]</scope>
</reference>
<gene>
    <name evidence="9" type="ORF">EVEC_LOCUS6349</name>
</gene>
<feature type="coiled-coil region" evidence="6">
    <location>
        <begin position="650"/>
        <end position="691"/>
    </location>
</feature>
<keyword evidence="10" id="KW-1185">Reference proteome</keyword>
<organism evidence="11">
    <name type="scientific">Enterobius vermicularis</name>
    <name type="common">Human pinworm</name>
    <dbReference type="NCBI Taxonomy" id="51028"/>
    <lineage>
        <taxon>Eukaryota</taxon>
        <taxon>Metazoa</taxon>
        <taxon>Ecdysozoa</taxon>
        <taxon>Nematoda</taxon>
        <taxon>Chromadorea</taxon>
        <taxon>Rhabditida</taxon>
        <taxon>Spirurina</taxon>
        <taxon>Oxyuridomorpha</taxon>
        <taxon>Oxyuroidea</taxon>
        <taxon>Oxyuridae</taxon>
        <taxon>Enterobius</taxon>
    </lineage>
</organism>